<dbReference type="EMBL" id="FPBA01000014">
    <property type="protein sequence ID" value="SFT87059.1"/>
    <property type="molecule type" value="Genomic_DNA"/>
</dbReference>
<dbReference type="SUPFAM" id="SSF55729">
    <property type="entry name" value="Acyl-CoA N-acyltransferases (Nat)"/>
    <property type="match status" value="1"/>
</dbReference>
<evidence type="ECO:0000313" key="2">
    <source>
        <dbReference type="EMBL" id="SFT87059.1"/>
    </source>
</evidence>
<evidence type="ECO:0000313" key="3">
    <source>
        <dbReference type="Proteomes" id="UP000199546"/>
    </source>
</evidence>
<name>A0A1I7BIP1_9ACTN</name>
<reference evidence="3" key="1">
    <citation type="submission" date="2016-10" db="EMBL/GenBank/DDBJ databases">
        <authorList>
            <person name="Varghese N."/>
            <person name="Submissions S."/>
        </authorList>
    </citation>
    <scope>NUCLEOTIDE SEQUENCE [LARGE SCALE GENOMIC DNA]</scope>
    <source>
        <strain evidence="3">DSM 46136</strain>
    </source>
</reference>
<organism evidence="2 3">
    <name type="scientific">Geodermatophilus amargosae</name>
    <dbReference type="NCBI Taxonomy" id="1296565"/>
    <lineage>
        <taxon>Bacteria</taxon>
        <taxon>Bacillati</taxon>
        <taxon>Actinomycetota</taxon>
        <taxon>Actinomycetes</taxon>
        <taxon>Geodermatophilales</taxon>
        <taxon>Geodermatophilaceae</taxon>
        <taxon>Geodermatophilus</taxon>
    </lineage>
</organism>
<dbReference type="RefSeq" id="WP_093581422.1">
    <property type="nucleotide sequence ID" value="NZ_FPBA01000014.1"/>
</dbReference>
<keyword evidence="3" id="KW-1185">Reference proteome</keyword>
<dbReference type="Proteomes" id="UP000199546">
    <property type="component" value="Unassembled WGS sequence"/>
</dbReference>
<dbReference type="PANTHER" id="PTHR42791:SF1">
    <property type="entry name" value="N-ACETYLTRANSFERASE DOMAIN-CONTAINING PROTEIN"/>
    <property type="match status" value="1"/>
</dbReference>
<dbReference type="InterPro" id="IPR052523">
    <property type="entry name" value="Trichothecene_AcTrans"/>
</dbReference>
<keyword evidence="2" id="KW-0808">Transferase</keyword>
<dbReference type="STRING" id="1296565.SAMN05660657_03617"/>
<dbReference type="OrthoDB" id="7057833at2"/>
<dbReference type="InterPro" id="IPR000182">
    <property type="entry name" value="GNAT_dom"/>
</dbReference>
<dbReference type="GO" id="GO:0016747">
    <property type="term" value="F:acyltransferase activity, transferring groups other than amino-acyl groups"/>
    <property type="evidence" value="ECO:0007669"/>
    <property type="project" value="InterPro"/>
</dbReference>
<evidence type="ECO:0000259" key="1">
    <source>
        <dbReference type="PROSITE" id="PS51186"/>
    </source>
</evidence>
<dbReference type="Pfam" id="PF00583">
    <property type="entry name" value="Acetyltransf_1"/>
    <property type="match status" value="1"/>
</dbReference>
<dbReference type="InterPro" id="IPR016181">
    <property type="entry name" value="Acyl_CoA_acyltransferase"/>
</dbReference>
<dbReference type="AlphaFoldDB" id="A0A1I7BIP1"/>
<proteinExistence type="predicted"/>
<accession>A0A1I7BIP1</accession>
<feature type="domain" description="N-acetyltransferase" evidence="1">
    <location>
        <begin position="3"/>
        <end position="198"/>
    </location>
</feature>
<dbReference type="PANTHER" id="PTHR42791">
    <property type="entry name" value="GNAT FAMILY ACETYLTRANSFERASE"/>
    <property type="match status" value="1"/>
</dbReference>
<sequence>MTLHVRAAGPDDVPAAAEVLAAAFTDYPWTRWTVDADGHGERLRALHYLYLSAVAVPFGRVDVGEAGQELLGVAVWMPSTGIPDEVWQRVGPAAAELAGHRAAAAAAAEEVLAGRRPSERHLTLASLGVVQHRQRQGLGAALLAPGLDRADRDGLPVWLETSGEPNVRFYRRLRFAVVGVVDLPGGGPRTWLMLRGPGTTAADRAATAAGPEDNWQERVR</sequence>
<dbReference type="PROSITE" id="PS51186">
    <property type="entry name" value="GNAT"/>
    <property type="match status" value="1"/>
</dbReference>
<dbReference type="Gene3D" id="3.40.630.30">
    <property type="match status" value="1"/>
</dbReference>
<protein>
    <submittedName>
        <fullName evidence="2">Acetyltransferase (GNAT) family protein</fullName>
    </submittedName>
</protein>
<gene>
    <name evidence="2" type="ORF">SAMN05660657_03617</name>
</gene>